<keyword evidence="2" id="KW-1185">Reference proteome</keyword>
<reference evidence="1" key="1">
    <citation type="submission" date="2006-10" db="EMBL/GenBank/DDBJ databases">
        <authorList>
            <person name="Amadeo P."/>
            <person name="Zhao Q."/>
            <person name="Wortman J."/>
            <person name="Fraser-Liggett C."/>
            <person name="Carlton J."/>
        </authorList>
    </citation>
    <scope>NUCLEOTIDE SEQUENCE</scope>
    <source>
        <strain evidence="1">G3</strain>
    </source>
</reference>
<accession>A2DHQ0</accession>
<proteinExistence type="predicted"/>
<dbReference type="VEuPathDB" id="TrichDB:TVAGG3_0303110"/>
<protein>
    <submittedName>
        <fullName evidence="1">Uncharacterized protein</fullName>
    </submittedName>
</protein>
<organism evidence="1 2">
    <name type="scientific">Trichomonas vaginalis (strain ATCC PRA-98 / G3)</name>
    <dbReference type="NCBI Taxonomy" id="412133"/>
    <lineage>
        <taxon>Eukaryota</taxon>
        <taxon>Metamonada</taxon>
        <taxon>Parabasalia</taxon>
        <taxon>Trichomonadida</taxon>
        <taxon>Trichomonadidae</taxon>
        <taxon>Trichomonas</taxon>
    </lineage>
</organism>
<dbReference type="KEGG" id="tva:5465632"/>
<dbReference type="VEuPathDB" id="TrichDB:TVAG_366060"/>
<evidence type="ECO:0000313" key="1">
    <source>
        <dbReference type="EMBL" id="EAY20098.1"/>
    </source>
</evidence>
<name>A2DHQ0_TRIV3</name>
<dbReference type="AlphaFoldDB" id="A2DHQ0"/>
<dbReference type="Proteomes" id="UP000001542">
    <property type="component" value="Unassembled WGS sequence"/>
</dbReference>
<dbReference type="EMBL" id="DS113201">
    <property type="protein sequence ID" value="EAY20098.1"/>
    <property type="molecule type" value="Genomic_DNA"/>
</dbReference>
<reference evidence="1" key="2">
    <citation type="journal article" date="2007" name="Science">
        <title>Draft genome sequence of the sexually transmitted pathogen Trichomonas vaginalis.</title>
        <authorList>
            <person name="Carlton J.M."/>
            <person name="Hirt R.P."/>
            <person name="Silva J.C."/>
            <person name="Delcher A.L."/>
            <person name="Schatz M."/>
            <person name="Zhao Q."/>
            <person name="Wortman J.R."/>
            <person name="Bidwell S.L."/>
            <person name="Alsmark U.C.M."/>
            <person name="Besteiro S."/>
            <person name="Sicheritz-Ponten T."/>
            <person name="Noel C.J."/>
            <person name="Dacks J.B."/>
            <person name="Foster P.G."/>
            <person name="Simillion C."/>
            <person name="Van de Peer Y."/>
            <person name="Miranda-Saavedra D."/>
            <person name="Barton G.J."/>
            <person name="Westrop G.D."/>
            <person name="Mueller S."/>
            <person name="Dessi D."/>
            <person name="Fiori P.L."/>
            <person name="Ren Q."/>
            <person name="Paulsen I."/>
            <person name="Zhang H."/>
            <person name="Bastida-Corcuera F.D."/>
            <person name="Simoes-Barbosa A."/>
            <person name="Brown M.T."/>
            <person name="Hayes R.D."/>
            <person name="Mukherjee M."/>
            <person name="Okumura C.Y."/>
            <person name="Schneider R."/>
            <person name="Smith A.J."/>
            <person name="Vanacova S."/>
            <person name="Villalvazo M."/>
            <person name="Haas B.J."/>
            <person name="Pertea M."/>
            <person name="Feldblyum T.V."/>
            <person name="Utterback T.R."/>
            <person name="Shu C.L."/>
            <person name="Osoegawa K."/>
            <person name="de Jong P.J."/>
            <person name="Hrdy I."/>
            <person name="Horvathova L."/>
            <person name="Zubacova Z."/>
            <person name="Dolezal P."/>
            <person name="Malik S.B."/>
            <person name="Logsdon J.M. Jr."/>
            <person name="Henze K."/>
            <person name="Gupta A."/>
            <person name="Wang C.C."/>
            <person name="Dunne R.L."/>
            <person name="Upcroft J.A."/>
            <person name="Upcroft P."/>
            <person name="White O."/>
            <person name="Salzberg S.L."/>
            <person name="Tang P."/>
            <person name="Chiu C.-H."/>
            <person name="Lee Y.-S."/>
            <person name="Embley T.M."/>
            <person name="Coombs G.H."/>
            <person name="Mottram J.C."/>
            <person name="Tachezy J."/>
            <person name="Fraser-Liggett C.M."/>
            <person name="Johnson P.J."/>
        </authorList>
    </citation>
    <scope>NUCLEOTIDE SEQUENCE [LARGE SCALE GENOMIC DNA]</scope>
    <source>
        <strain evidence="1">G3</strain>
    </source>
</reference>
<sequence length="164" mass="18443">MIQPNIPLPNTSAIFAPLTQEELKLRKQLEEMDIEERQNAILSRLIILRQIASTITDPKPAGEPLIHYLAEQRNSLTEREIEFPNKAKSYVANVVLGLKELFFNQYSALKILLAIHASGGDIVEAIQKLIKGDIKADPNLLLTTKLHISNDALDQYLNIIHKGK</sequence>
<evidence type="ECO:0000313" key="2">
    <source>
        <dbReference type="Proteomes" id="UP000001542"/>
    </source>
</evidence>
<dbReference type="RefSeq" id="XP_001581084.1">
    <property type="nucleotide sequence ID" value="XM_001581034.1"/>
</dbReference>
<dbReference type="InParanoid" id="A2DHQ0"/>
<gene>
    <name evidence="1" type="ORF">TVAG_366060</name>
</gene>